<reference evidence="1 2" key="1">
    <citation type="submission" date="2016-06" db="EMBL/GenBank/DDBJ databases">
        <authorList>
            <person name="Kjaerup R.B."/>
            <person name="Dalgaard T.S."/>
            <person name="Juul-Madsen H.R."/>
        </authorList>
    </citation>
    <scope>NUCLEOTIDE SEQUENCE [LARGE SCALE GENOMIC DNA]</scope>
    <source>
        <strain evidence="1 2">DSM 43821</strain>
    </source>
</reference>
<dbReference type="AlphaFoldDB" id="A0A1C4U6X7"/>
<name>A0A1C4U6X7_9ACTN</name>
<evidence type="ECO:0000313" key="1">
    <source>
        <dbReference type="EMBL" id="SCE67424.1"/>
    </source>
</evidence>
<dbReference type="EMBL" id="LT607410">
    <property type="protein sequence ID" value="SCE67424.1"/>
    <property type="molecule type" value="Genomic_DNA"/>
</dbReference>
<dbReference type="Proteomes" id="UP000198228">
    <property type="component" value="Chromosome I"/>
</dbReference>
<sequence>MPRSLFWRRTDIAGAEHAVLDDGPGFVAHGTQVAVDPIPWTCRYQLSAGADGATRSLEVTAEGAGWSRRVRLERGADGWRVTTAEQGDLDAALRAAGQPPAGLPGADDPDRLYDALDVDLSGSPFFNALPVRRLGLTGATPDLPHTVTVAWVLAPSLEVVPAEQVYTPLGPGRVRFASDGFRAELTLDADGLVLHYPGLAERVAAR</sequence>
<organism evidence="1 2">
    <name type="scientific">Micromonospora purpureochromogenes</name>
    <dbReference type="NCBI Taxonomy" id="47872"/>
    <lineage>
        <taxon>Bacteria</taxon>
        <taxon>Bacillati</taxon>
        <taxon>Actinomycetota</taxon>
        <taxon>Actinomycetes</taxon>
        <taxon>Micromonosporales</taxon>
        <taxon>Micromonosporaceae</taxon>
        <taxon>Micromonospora</taxon>
    </lineage>
</organism>
<dbReference type="Pfam" id="PF06475">
    <property type="entry name" value="Glycolipid_bind"/>
    <property type="match status" value="1"/>
</dbReference>
<dbReference type="InterPro" id="IPR009467">
    <property type="entry name" value="Glycolipid-bd_prot_put"/>
</dbReference>
<dbReference type="SUPFAM" id="SSF159275">
    <property type="entry name" value="PA1994-like"/>
    <property type="match status" value="1"/>
</dbReference>
<protein>
    <recommendedName>
        <fullName evidence="3">Glycolipid-binding</fullName>
    </recommendedName>
</protein>
<dbReference type="RefSeq" id="WP_088959308.1">
    <property type="nucleotide sequence ID" value="NZ_LT607410.1"/>
</dbReference>
<accession>A0A1C4U6X7</accession>
<evidence type="ECO:0000313" key="2">
    <source>
        <dbReference type="Proteomes" id="UP000198228"/>
    </source>
</evidence>
<evidence type="ECO:0008006" key="3">
    <source>
        <dbReference type="Google" id="ProtNLM"/>
    </source>
</evidence>
<gene>
    <name evidence="1" type="ORF">GA0074696_0158</name>
</gene>
<proteinExistence type="predicted"/>